<evidence type="ECO:0000259" key="5">
    <source>
        <dbReference type="SMART" id="SM00418"/>
    </source>
</evidence>
<dbReference type="AlphaFoldDB" id="A0A1C5IXH2"/>
<dbReference type="PANTHER" id="PTHR33154">
    <property type="entry name" value="TRANSCRIPTIONAL REGULATOR, ARSR FAMILY"/>
    <property type="match status" value="1"/>
</dbReference>
<dbReference type="GO" id="GO:0003700">
    <property type="term" value="F:DNA-binding transcription factor activity"/>
    <property type="evidence" value="ECO:0007669"/>
    <property type="project" value="InterPro"/>
</dbReference>
<dbReference type="GO" id="GO:0003677">
    <property type="term" value="F:DNA binding"/>
    <property type="evidence" value="ECO:0007669"/>
    <property type="project" value="UniProtKB-KW"/>
</dbReference>
<name>A0A1C5IXH2_9ACTN</name>
<evidence type="ECO:0000256" key="1">
    <source>
        <dbReference type="ARBA" id="ARBA00023015"/>
    </source>
</evidence>
<gene>
    <name evidence="6" type="ORF">GA0070560_1189</name>
</gene>
<dbReference type="SMART" id="SM00418">
    <property type="entry name" value="HTH_ARSR"/>
    <property type="match status" value="1"/>
</dbReference>
<reference evidence="7" key="1">
    <citation type="submission" date="2016-06" db="EMBL/GenBank/DDBJ databases">
        <authorList>
            <person name="Varghese N."/>
        </authorList>
    </citation>
    <scope>NUCLEOTIDE SEQUENCE [LARGE SCALE GENOMIC DNA]</scope>
    <source>
        <strain evidence="7">DSM 43171</strain>
    </source>
</reference>
<dbReference type="CDD" id="cd00090">
    <property type="entry name" value="HTH_ARSR"/>
    <property type="match status" value="1"/>
</dbReference>
<keyword evidence="2" id="KW-0238">DNA-binding</keyword>
<proteinExistence type="predicted"/>
<dbReference type="Pfam" id="PF12840">
    <property type="entry name" value="HTH_20"/>
    <property type="match status" value="1"/>
</dbReference>
<dbReference type="STRING" id="47864.GA0070560_1189"/>
<dbReference type="PANTHER" id="PTHR33154:SF15">
    <property type="entry name" value="REGULATORY PROTEIN ARSR"/>
    <property type="match status" value="1"/>
</dbReference>
<evidence type="ECO:0000256" key="3">
    <source>
        <dbReference type="ARBA" id="ARBA00023163"/>
    </source>
</evidence>
<evidence type="ECO:0000256" key="4">
    <source>
        <dbReference type="SAM" id="MobiDB-lite"/>
    </source>
</evidence>
<evidence type="ECO:0000313" key="6">
    <source>
        <dbReference type="EMBL" id="SCG63020.1"/>
    </source>
</evidence>
<accession>A0A1C5IXH2</accession>
<feature type="compositionally biased region" description="Low complexity" evidence="4">
    <location>
        <begin position="236"/>
        <end position="257"/>
    </location>
</feature>
<evidence type="ECO:0000256" key="2">
    <source>
        <dbReference type="ARBA" id="ARBA00023125"/>
    </source>
</evidence>
<feature type="domain" description="HTH arsR-type" evidence="5">
    <location>
        <begin position="17"/>
        <end position="105"/>
    </location>
</feature>
<dbReference type="Proteomes" id="UP000199408">
    <property type="component" value="Unassembled WGS sequence"/>
</dbReference>
<dbReference type="RefSeq" id="WP_091300561.1">
    <property type="nucleotide sequence ID" value="NZ_FMDN01000018.1"/>
</dbReference>
<keyword evidence="3" id="KW-0804">Transcription</keyword>
<feature type="region of interest" description="Disordered" evidence="4">
    <location>
        <begin position="194"/>
        <end position="257"/>
    </location>
</feature>
<dbReference type="Gene3D" id="1.10.10.10">
    <property type="entry name" value="Winged helix-like DNA-binding domain superfamily/Winged helix DNA-binding domain"/>
    <property type="match status" value="1"/>
</dbReference>
<dbReference type="InterPro" id="IPR051081">
    <property type="entry name" value="HTH_MetalResp_TranReg"/>
</dbReference>
<keyword evidence="1" id="KW-0805">Transcription regulation</keyword>
<organism evidence="6 7">
    <name type="scientific">Micromonospora halophytica</name>
    <dbReference type="NCBI Taxonomy" id="47864"/>
    <lineage>
        <taxon>Bacteria</taxon>
        <taxon>Bacillati</taxon>
        <taxon>Actinomycetota</taxon>
        <taxon>Actinomycetes</taxon>
        <taxon>Micromonosporales</taxon>
        <taxon>Micromonosporaceae</taxon>
        <taxon>Micromonospora</taxon>
    </lineage>
</organism>
<protein>
    <submittedName>
        <fullName evidence="6">Helix-turn-helix domain-containing protein</fullName>
    </submittedName>
</protein>
<dbReference type="OrthoDB" id="7945987at2"/>
<dbReference type="EMBL" id="FMDN01000018">
    <property type="protein sequence ID" value="SCG63020.1"/>
    <property type="molecule type" value="Genomic_DNA"/>
</dbReference>
<dbReference type="SUPFAM" id="SSF46785">
    <property type="entry name" value="Winged helix' DNA-binding domain"/>
    <property type="match status" value="1"/>
</dbReference>
<dbReference type="InterPro" id="IPR001845">
    <property type="entry name" value="HTH_ArsR_DNA-bd_dom"/>
</dbReference>
<evidence type="ECO:0000313" key="7">
    <source>
        <dbReference type="Proteomes" id="UP000199408"/>
    </source>
</evidence>
<keyword evidence="7" id="KW-1185">Reference proteome</keyword>
<dbReference type="InterPro" id="IPR036390">
    <property type="entry name" value="WH_DNA-bd_sf"/>
</dbReference>
<dbReference type="InterPro" id="IPR011991">
    <property type="entry name" value="ArsR-like_HTH"/>
</dbReference>
<dbReference type="InterPro" id="IPR036388">
    <property type="entry name" value="WH-like_DNA-bd_sf"/>
</dbReference>
<sequence>MSEARPEPGRVTISDPQVMRALAHPARMAIMEHLSATEDGATATECAEIAGLSPSATSYHLRELAKFGLIEEAPSRGDARERVWRAVSPSYYIDSGQDADSETRAAELALVDAHLARDGQRARDWIRRAADEPREWYEAAWFSDSVLLLTAEELAGLNEQVQALLEPYRKRLRADPPAGARKVAVQYRTARYAPSARRPPLRRRPRTRSVLGSWPLPSRPGEQVATPGDTVGSWLSKSPAPGSDTSSSSTVCRSTGG</sequence>